<dbReference type="OrthoDB" id="40048at2759"/>
<evidence type="ECO:0000256" key="3">
    <source>
        <dbReference type="ARBA" id="ARBA00022490"/>
    </source>
</evidence>
<dbReference type="UniPathway" id="UPA00988"/>
<dbReference type="GO" id="GO:0005634">
    <property type="term" value="C:nucleus"/>
    <property type="evidence" value="ECO:0007669"/>
    <property type="project" value="UniProtKB-SubCell"/>
</dbReference>
<evidence type="ECO:0000256" key="2">
    <source>
        <dbReference type="ARBA" id="ARBA00006086"/>
    </source>
</evidence>
<comment type="function">
    <text evidence="6">Component of the elongator complex which is required for multiple tRNA modifications, including mcm5U (5-methoxycarbonylmethyl uridine), mcm5s2U (5-methoxycarbonylmethyl-2-thiouridine), and ncm5U (5-carbamoylmethyl uridine). The elongator complex catalyzes formation of carboxymethyluridine in the wobble base at position 34 in tRNAs.</text>
</comment>
<protein>
    <recommendedName>
        <fullName evidence="5 6">Elongator complex protein 1</fullName>
    </recommendedName>
</protein>
<dbReference type="PIRSF" id="PIRSF017233">
    <property type="entry name" value="IKAP"/>
    <property type="match status" value="1"/>
</dbReference>
<feature type="domain" description="ELP1 three-helical bundle" evidence="13">
    <location>
        <begin position="1091"/>
        <end position="1266"/>
    </location>
</feature>
<keyword evidence="7" id="KW-0175">Coiled coil</keyword>
<feature type="domain" description="ELP1 TPR" evidence="11">
    <location>
        <begin position="920"/>
        <end position="1082"/>
    </location>
</feature>
<feature type="coiled-coil region" evidence="7">
    <location>
        <begin position="1105"/>
        <end position="1136"/>
    </location>
</feature>
<dbReference type="InterPro" id="IPR056165">
    <property type="entry name" value="Beta-prop_ELP1_2nd"/>
</dbReference>
<keyword evidence="15" id="KW-1185">Reference proteome</keyword>
<evidence type="ECO:0000259" key="13">
    <source>
        <dbReference type="Pfam" id="PF23936"/>
    </source>
</evidence>
<feature type="domain" description="ELP1 alpha-solenoid" evidence="12">
    <location>
        <begin position="809"/>
        <end position="913"/>
    </location>
</feature>
<dbReference type="Pfam" id="PF23797">
    <property type="entry name" value="Beta-prop_ELP1_2nd"/>
    <property type="match status" value="1"/>
</dbReference>
<dbReference type="InterPro" id="IPR056166">
    <property type="entry name" value="TPR_ELP1"/>
</dbReference>
<evidence type="ECO:0000256" key="1">
    <source>
        <dbReference type="ARBA" id="ARBA00005043"/>
    </source>
</evidence>
<dbReference type="InterPro" id="IPR056164">
    <property type="entry name" value="Beta-prop_ELP1_1st"/>
</dbReference>
<evidence type="ECO:0000256" key="5">
    <source>
        <dbReference type="ARBA" id="ARBA00029535"/>
    </source>
</evidence>
<evidence type="ECO:0000256" key="6">
    <source>
        <dbReference type="PIRNR" id="PIRNR017233"/>
    </source>
</evidence>
<dbReference type="InterPro" id="IPR015943">
    <property type="entry name" value="WD40/YVTN_repeat-like_dom_sf"/>
</dbReference>
<dbReference type="GO" id="GO:0005829">
    <property type="term" value="C:cytosol"/>
    <property type="evidence" value="ECO:0007669"/>
    <property type="project" value="TreeGrafter"/>
</dbReference>
<dbReference type="Pfam" id="PF23925">
    <property type="entry name" value="A-sol_ELP1"/>
    <property type="match status" value="2"/>
</dbReference>
<organism evidence="14 15">
    <name type="scientific">Phlebiopsis gigantea (strain 11061_1 CR5-6)</name>
    <name type="common">White-rot fungus</name>
    <name type="synonym">Peniophora gigantea</name>
    <dbReference type="NCBI Taxonomy" id="745531"/>
    <lineage>
        <taxon>Eukaryota</taxon>
        <taxon>Fungi</taxon>
        <taxon>Dikarya</taxon>
        <taxon>Basidiomycota</taxon>
        <taxon>Agaricomycotina</taxon>
        <taxon>Agaricomycetes</taxon>
        <taxon>Polyporales</taxon>
        <taxon>Phanerochaetaceae</taxon>
        <taxon>Phlebiopsis</taxon>
    </lineage>
</organism>
<dbReference type="InterPro" id="IPR006849">
    <property type="entry name" value="Elp1"/>
</dbReference>
<keyword evidence="6" id="KW-0539">Nucleus</keyword>
<sequence>MRNLALLRTSHVPLPEGLPSSSSVTAVALDLDEDATFAAVERQTADADVEVEVWRVGGTAKWESEVVESYLATNPWAASTRPAEVVSIKLLLDTRTLVLVMRGGDIATASLDEEVPAVRLMDTVGNVDAGILSASWSPDEALLALATGDNKLILMTNTFDILSEHSIEREDFGEDAPINVGWGSKQTQFHGSLGKAAAHAPQPSVVGSSPDDDGLPRISWRGDGAFFVVSSLSTAGELRRRTLRVYTHTGALQSTAEATPGLEHALAWRPSGNWIVGTQRYGFPGGGKGRDERHDVVMFERNGLRRGEFQIDTVSAPAEKEAGSEKKWGYKVREVGWSADSNIMSIWIEKEGWDVVQLWTTGNYHWYLKHEIIAPSSNEKPGRFTSVAWHPEDSSRIILTTHSEIIQRSYIWDTFATRSKPPHDSGSVAVLDGINILLTPFRSQNVPPPMSSFQLPLSVSTADAPSPQSRLPIHVSFSPNQDALVTLWETGYLELTDLRTRIGPGRSKVMDPISLWKGVAGGQELEYRQILALSHVESAPKVVVLGTSLGEESTDVAILLSIAGGAAERTSVKLPQRNGRLVPSDENVWWQSPEGEILKVDFATESIEPVASFPDFCAHTEHVALPTASLFIGLTPAGKLYAADSDSSSRLLANNANSFTIASGFLVYTSSAHLAQFAPLTAVYDLLQSRSERNEDPKWETRRVERGSRIVTAVPSTMSLVLQMPRGNLETINPRPLVMEIVKQDIDSVDYAKAFSACRRHRVDLNVIVDHNRAAFMDNLSIFVEQVKDVDYINLFLTSLGCGSLPDDVVNQVCDGIRGELEKKETSKYINAILTAHVMKRPSDHEAGLAQLLRLREEDQDLVEDAVKYIIFLVDADRLFDTALGMYDFSLVLMIAQHAQKDPREYLPFLRELRALDKYYQRFKIDDHLKRHEKALQNLSLAGQEKFDEALAYVEKHRLYESALAIWKATDQYATVLSIYGDYLYERREFAEAAFVFRRAAKLSKAMLAYEKALLWQDLFDLALQQDLSPEDLASLALRVAEDLSSKKRYQEASRVLLDYAKDVREAVVALVQGNCFSEARRVITLNARSDLLEEIVYPGALESRAQVAEELGEMREQLRKQLARVRELRVKKMEEPEAFYGTQEDNTDLHNVDVMTDVSMAPTAFTRYTVAPSAMSKSSKRSSRSKRKMERKVGSGKKGTVDEEEYLLRSLTKLIGRWDTVKVDATHLLPHLFQFPTPTHRDEGLSLQDEIADFAKELQSAIDEIWTKTSSQLPADGDTAATLSSVAAMDTGLEGMQDGWAKRMREYEVNSRLDPLDKVPKPDVRKVEWKQQLSRI</sequence>
<evidence type="ECO:0000313" key="14">
    <source>
        <dbReference type="EMBL" id="KIP09060.1"/>
    </source>
</evidence>
<feature type="domain" description="ELP1 first N-terminal beta-propeller" evidence="9">
    <location>
        <begin position="1"/>
        <end position="392"/>
    </location>
</feature>
<dbReference type="Pfam" id="PF23878">
    <property type="entry name" value="TPR_ELP1"/>
    <property type="match status" value="1"/>
</dbReference>
<comment type="pathway">
    <text evidence="1">tRNA modification; 5-methoxycarbonylmethyl-2-thiouridine-tRNA biosynthesis.</text>
</comment>
<dbReference type="GO" id="GO:0033588">
    <property type="term" value="C:elongator holoenzyme complex"/>
    <property type="evidence" value="ECO:0007669"/>
    <property type="project" value="InterPro"/>
</dbReference>
<dbReference type="GO" id="GO:0002926">
    <property type="term" value="P:tRNA wobble base 5-methoxycarbonylmethyl-2-thiouridinylation"/>
    <property type="evidence" value="ECO:0007669"/>
    <property type="project" value="TreeGrafter"/>
</dbReference>
<keyword evidence="4" id="KW-0819">tRNA processing</keyword>
<feature type="compositionally biased region" description="Basic residues" evidence="8">
    <location>
        <begin position="1179"/>
        <end position="1191"/>
    </location>
</feature>
<dbReference type="HOGENOM" id="CLU_001477_0_0_1"/>
<dbReference type="PANTHER" id="PTHR12747:SF0">
    <property type="entry name" value="ELONGATOR COMPLEX PROTEIN 1"/>
    <property type="match status" value="1"/>
</dbReference>
<accession>A0A0C3SCR9</accession>
<reference evidence="14 15" key="1">
    <citation type="journal article" date="2014" name="PLoS Genet.">
        <title>Analysis of the Phlebiopsis gigantea genome, transcriptome and secretome provides insight into its pioneer colonization strategies of wood.</title>
        <authorList>
            <person name="Hori C."/>
            <person name="Ishida T."/>
            <person name="Igarashi K."/>
            <person name="Samejima M."/>
            <person name="Suzuki H."/>
            <person name="Master E."/>
            <person name="Ferreira P."/>
            <person name="Ruiz-Duenas F.J."/>
            <person name="Held B."/>
            <person name="Canessa P."/>
            <person name="Larrondo L.F."/>
            <person name="Schmoll M."/>
            <person name="Druzhinina I.S."/>
            <person name="Kubicek C.P."/>
            <person name="Gaskell J.A."/>
            <person name="Kersten P."/>
            <person name="St John F."/>
            <person name="Glasner J."/>
            <person name="Sabat G."/>
            <person name="Splinter BonDurant S."/>
            <person name="Syed K."/>
            <person name="Yadav J."/>
            <person name="Mgbeahuruike A.C."/>
            <person name="Kovalchuk A."/>
            <person name="Asiegbu F.O."/>
            <person name="Lackner G."/>
            <person name="Hoffmeister D."/>
            <person name="Rencoret J."/>
            <person name="Gutierrez A."/>
            <person name="Sun H."/>
            <person name="Lindquist E."/>
            <person name="Barry K."/>
            <person name="Riley R."/>
            <person name="Grigoriev I.V."/>
            <person name="Henrissat B."/>
            <person name="Kues U."/>
            <person name="Berka R.M."/>
            <person name="Martinez A.T."/>
            <person name="Covert S.F."/>
            <person name="Blanchette R.A."/>
            <person name="Cullen D."/>
        </authorList>
    </citation>
    <scope>NUCLEOTIDE SEQUENCE [LARGE SCALE GENOMIC DNA]</scope>
    <source>
        <strain evidence="14 15">11061_1 CR5-6</strain>
    </source>
</reference>
<evidence type="ECO:0000259" key="10">
    <source>
        <dbReference type="Pfam" id="PF23797"/>
    </source>
</evidence>
<name>A0A0C3SCR9_PHLG1</name>
<evidence type="ECO:0000259" key="9">
    <source>
        <dbReference type="Pfam" id="PF04762"/>
    </source>
</evidence>
<feature type="domain" description="ELP1 N-terminal second beta-propeller" evidence="10">
    <location>
        <begin position="430"/>
        <end position="711"/>
    </location>
</feature>
<evidence type="ECO:0000259" key="12">
    <source>
        <dbReference type="Pfam" id="PF23925"/>
    </source>
</evidence>
<comment type="subcellular location">
    <subcellularLocation>
        <location evidence="6">Cytoplasm</location>
    </subcellularLocation>
    <subcellularLocation>
        <location evidence="6">Nucleus</location>
    </subcellularLocation>
</comment>
<gene>
    <name evidence="14" type="ORF">PHLGIDRAFT_68294</name>
</gene>
<dbReference type="PANTHER" id="PTHR12747">
    <property type="entry name" value="ELONGATOR COMPLEX PROTEIN 1"/>
    <property type="match status" value="1"/>
</dbReference>
<dbReference type="Pfam" id="PF23936">
    <property type="entry name" value="HB_ELP1"/>
    <property type="match status" value="1"/>
</dbReference>
<dbReference type="GO" id="GO:0000049">
    <property type="term" value="F:tRNA binding"/>
    <property type="evidence" value="ECO:0007669"/>
    <property type="project" value="TreeGrafter"/>
</dbReference>
<evidence type="ECO:0000256" key="8">
    <source>
        <dbReference type="SAM" id="MobiDB-lite"/>
    </source>
</evidence>
<evidence type="ECO:0000313" key="15">
    <source>
        <dbReference type="Proteomes" id="UP000053257"/>
    </source>
</evidence>
<evidence type="ECO:0000256" key="7">
    <source>
        <dbReference type="SAM" id="Coils"/>
    </source>
</evidence>
<dbReference type="InterPro" id="IPR056169">
    <property type="entry name" value="HB_ELP1"/>
</dbReference>
<dbReference type="EMBL" id="KN840471">
    <property type="protein sequence ID" value="KIP09060.1"/>
    <property type="molecule type" value="Genomic_DNA"/>
</dbReference>
<evidence type="ECO:0000256" key="4">
    <source>
        <dbReference type="ARBA" id="ARBA00022694"/>
    </source>
</evidence>
<feature type="region of interest" description="Disordered" evidence="8">
    <location>
        <begin position="1172"/>
        <end position="1200"/>
    </location>
</feature>
<dbReference type="InterPro" id="IPR056167">
    <property type="entry name" value="A-sol_ELP1"/>
</dbReference>
<dbReference type="STRING" id="745531.A0A0C3SCR9"/>
<dbReference type="Gene3D" id="2.130.10.10">
    <property type="entry name" value="YVTN repeat-like/Quinoprotein amine dehydrogenase"/>
    <property type="match status" value="1"/>
</dbReference>
<feature type="domain" description="ELP1 alpha-solenoid" evidence="12">
    <location>
        <begin position="735"/>
        <end position="800"/>
    </location>
</feature>
<dbReference type="Pfam" id="PF04762">
    <property type="entry name" value="Beta-prop_ELP1_1st"/>
    <property type="match status" value="1"/>
</dbReference>
<comment type="similarity">
    <text evidence="2 6">Belongs to the ELP1/IKA1 family.</text>
</comment>
<keyword evidence="3 6" id="KW-0963">Cytoplasm</keyword>
<evidence type="ECO:0000259" key="11">
    <source>
        <dbReference type="Pfam" id="PF23878"/>
    </source>
</evidence>
<proteinExistence type="inferred from homology"/>
<dbReference type="Proteomes" id="UP000053257">
    <property type="component" value="Unassembled WGS sequence"/>
</dbReference>
<dbReference type="SUPFAM" id="SSF69322">
    <property type="entry name" value="Tricorn protease domain 2"/>
    <property type="match status" value="1"/>
</dbReference>